<dbReference type="SUPFAM" id="SSF52172">
    <property type="entry name" value="CheY-like"/>
    <property type="match status" value="1"/>
</dbReference>
<keyword evidence="4" id="KW-0808">Transferase</keyword>
<dbReference type="Proteomes" id="UP000252355">
    <property type="component" value="Unassembled WGS sequence"/>
</dbReference>
<dbReference type="PROSITE" id="PS50109">
    <property type="entry name" value="HIS_KIN"/>
    <property type="match status" value="1"/>
</dbReference>
<dbReference type="Gene3D" id="3.30.450.20">
    <property type="entry name" value="PAS domain"/>
    <property type="match status" value="1"/>
</dbReference>
<protein>
    <recommendedName>
        <fullName evidence="2">histidine kinase</fullName>
        <ecNumber evidence="2">2.7.13.3</ecNumber>
    </recommendedName>
</protein>
<dbReference type="Pfam" id="PF08448">
    <property type="entry name" value="PAS_4"/>
    <property type="match status" value="1"/>
</dbReference>
<dbReference type="InterPro" id="IPR011006">
    <property type="entry name" value="CheY-like_superfamily"/>
</dbReference>
<evidence type="ECO:0000256" key="2">
    <source>
        <dbReference type="ARBA" id="ARBA00012438"/>
    </source>
</evidence>
<dbReference type="PANTHER" id="PTHR43047">
    <property type="entry name" value="TWO-COMPONENT HISTIDINE PROTEIN KINASE"/>
    <property type="match status" value="1"/>
</dbReference>
<dbReference type="EC" id="2.7.13.3" evidence="2"/>
<evidence type="ECO:0000259" key="7">
    <source>
        <dbReference type="PROSITE" id="PS50109"/>
    </source>
</evidence>
<keyword evidence="5 9" id="KW-0418">Kinase</keyword>
<comment type="catalytic activity">
    <reaction evidence="1">
        <text>ATP + protein L-histidine = ADP + protein N-phospho-L-histidine.</text>
        <dbReference type="EC" id="2.7.13.3"/>
    </reaction>
</comment>
<dbReference type="AlphaFoldDB" id="A0A367ZNG7"/>
<dbReference type="CDD" id="cd00082">
    <property type="entry name" value="HisKA"/>
    <property type="match status" value="1"/>
</dbReference>
<evidence type="ECO:0000313" key="9">
    <source>
        <dbReference type="EMBL" id="RCK79576.1"/>
    </source>
</evidence>
<dbReference type="SMART" id="SM00388">
    <property type="entry name" value="HisKA"/>
    <property type="match status" value="1"/>
</dbReference>
<dbReference type="Pfam" id="PF02518">
    <property type="entry name" value="HATPase_c"/>
    <property type="match status" value="1"/>
</dbReference>
<evidence type="ECO:0000259" key="8">
    <source>
        <dbReference type="PROSITE" id="PS50110"/>
    </source>
</evidence>
<dbReference type="GO" id="GO:0005886">
    <property type="term" value="C:plasma membrane"/>
    <property type="evidence" value="ECO:0007669"/>
    <property type="project" value="TreeGrafter"/>
</dbReference>
<dbReference type="SUPFAM" id="SSF55785">
    <property type="entry name" value="PYP-like sensor domain (PAS domain)"/>
    <property type="match status" value="1"/>
</dbReference>
<dbReference type="Gene3D" id="3.40.50.2300">
    <property type="match status" value="1"/>
</dbReference>
<feature type="domain" description="Histidine kinase" evidence="7">
    <location>
        <begin position="277"/>
        <end position="495"/>
    </location>
</feature>
<evidence type="ECO:0000313" key="10">
    <source>
        <dbReference type="Proteomes" id="UP000252355"/>
    </source>
</evidence>
<proteinExistence type="predicted"/>
<dbReference type="PRINTS" id="PR00344">
    <property type="entry name" value="BCTRLSENSOR"/>
</dbReference>
<dbReference type="Pfam" id="PF00512">
    <property type="entry name" value="HisKA"/>
    <property type="match status" value="1"/>
</dbReference>
<dbReference type="InterPro" id="IPR003594">
    <property type="entry name" value="HATPase_dom"/>
</dbReference>
<dbReference type="InterPro" id="IPR013656">
    <property type="entry name" value="PAS_4"/>
</dbReference>
<organism evidence="9 10">
    <name type="scientific">Candidatus Ozemobacter sibiricus</name>
    <dbReference type="NCBI Taxonomy" id="2268124"/>
    <lineage>
        <taxon>Bacteria</taxon>
        <taxon>Candidatus Ozemobacteria</taxon>
        <taxon>Candidatus Ozemobacterales</taxon>
        <taxon>Candidatus Ozemobacteraceae</taxon>
        <taxon>Candidatus Ozemobacter</taxon>
    </lineage>
</organism>
<dbReference type="InterPro" id="IPR036890">
    <property type="entry name" value="HATPase_C_sf"/>
</dbReference>
<dbReference type="GO" id="GO:0009927">
    <property type="term" value="F:histidine phosphotransfer kinase activity"/>
    <property type="evidence" value="ECO:0007669"/>
    <property type="project" value="TreeGrafter"/>
</dbReference>
<dbReference type="PANTHER" id="PTHR43047:SF72">
    <property type="entry name" value="OSMOSENSING HISTIDINE PROTEIN KINASE SLN1"/>
    <property type="match status" value="1"/>
</dbReference>
<dbReference type="SMART" id="SM00387">
    <property type="entry name" value="HATPase_c"/>
    <property type="match status" value="1"/>
</dbReference>
<reference evidence="9 10" key="1">
    <citation type="submission" date="2018-05" db="EMBL/GenBank/DDBJ databases">
        <title>A metagenomic window into the 2 km-deep terrestrial subsurface aquifer revealed taxonomically and functionally diverse microbial community comprising novel uncultured bacterial lineages.</title>
        <authorList>
            <person name="Kadnikov V.V."/>
            <person name="Mardanov A.V."/>
            <person name="Beletsky A.V."/>
            <person name="Banks D."/>
            <person name="Pimenov N.V."/>
            <person name="Frank Y.A."/>
            <person name="Karnachuk O.V."/>
            <person name="Ravin N.V."/>
        </authorList>
    </citation>
    <scope>NUCLEOTIDE SEQUENCE [LARGE SCALE GENOMIC DNA]</scope>
    <source>
        <strain evidence="9">BY5</strain>
    </source>
</reference>
<dbReference type="InterPro" id="IPR003661">
    <property type="entry name" value="HisK_dim/P_dom"/>
</dbReference>
<dbReference type="SUPFAM" id="SSF55874">
    <property type="entry name" value="ATPase domain of HSP90 chaperone/DNA topoisomerase II/histidine kinase"/>
    <property type="match status" value="1"/>
</dbReference>
<keyword evidence="3 6" id="KW-0597">Phosphoprotein</keyword>
<dbReference type="InterPro" id="IPR004358">
    <property type="entry name" value="Sig_transdc_His_kin-like_C"/>
</dbReference>
<sequence length="495" mass="53957">MPASASPARILVADDESSIRIGCHKILSEDGHEVVTVADGLAAVEAFRASAFDLVLLDLSMPGLDGLQVIPRLRELDPSAVVVMITGYASFETAVQAIQAGAYDYVPKPFTPSELRIVVKRALEKRALIVERLELQRERERSLKDLAFEQSRTRTIINAMAEPLLVVNAARELVFVNPAARRFLAEGAIGTGQPLREALGVPELIEAIETALPRLAGAPQAVSTEVTDPREGKTWLVNVAELEAESSAGVASGAVIVLSDITPMKDLEKAKSRFVSIVAHELKAPVAAIEGYLDLILDDLEPAFEKYRAKIERCRDRASLLQKLIRELLDLSRIEQGRIERTLEPLDPLPVIRETCEFLAEEAAKKQVSIAIDAGPVPVRLLADRGELTQIFTNLISNAIKYNRDGGTVTVISEVSGSHWKVAVRDTGIGIPESHLPHIGEEFFRVKNANTVKISGTGLGMAIVKRLLDLNHARLEIASKEGEGSTFTLYWPLAT</sequence>
<gene>
    <name evidence="9" type="ORF">OZSIB_4330</name>
</gene>
<accession>A0A367ZNG7</accession>
<evidence type="ECO:0000256" key="5">
    <source>
        <dbReference type="ARBA" id="ARBA00022777"/>
    </source>
</evidence>
<evidence type="ECO:0000256" key="6">
    <source>
        <dbReference type="PROSITE-ProRule" id="PRU00169"/>
    </source>
</evidence>
<dbReference type="SMART" id="SM00448">
    <property type="entry name" value="REC"/>
    <property type="match status" value="1"/>
</dbReference>
<dbReference type="PROSITE" id="PS50110">
    <property type="entry name" value="RESPONSE_REGULATORY"/>
    <property type="match status" value="1"/>
</dbReference>
<name>A0A367ZNG7_9BACT</name>
<feature type="modified residue" description="4-aspartylphosphate" evidence="6">
    <location>
        <position position="58"/>
    </location>
</feature>
<comment type="caution">
    <text evidence="9">The sequence shown here is derived from an EMBL/GenBank/DDBJ whole genome shotgun (WGS) entry which is preliminary data.</text>
</comment>
<dbReference type="Pfam" id="PF00072">
    <property type="entry name" value="Response_reg"/>
    <property type="match status" value="1"/>
</dbReference>
<evidence type="ECO:0000256" key="1">
    <source>
        <dbReference type="ARBA" id="ARBA00000085"/>
    </source>
</evidence>
<evidence type="ECO:0000256" key="4">
    <source>
        <dbReference type="ARBA" id="ARBA00022679"/>
    </source>
</evidence>
<evidence type="ECO:0000256" key="3">
    <source>
        <dbReference type="ARBA" id="ARBA00022553"/>
    </source>
</evidence>
<feature type="domain" description="Response regulatory" evidence="8">
    <location>
        <begin position="9"/>
        <end position="123"/>
    </location>
</feature>
<dbReference type="Gene3D" id="1.10.287.130">
    <property type="match status" value="1"/>
</dbReference>
<dbReference type="FunFam" id="3.30.565.10:FF:000006">
    <property type="entry name" value="Sensor histidine kinase WalK"/>
    <property type="match status" value="1"/>
</dbReference>
<dbReference type="InterPro" id="IPR036097">
    <property type="entry name" value="HisK_dim/P_sf"/>
</dbReference>
<dbReference type="GO" id="GO:0000155">
    <property type="term" value="F:phosphorelay sensor kinase activity"/>
    <property type="evidence" value="ECO:0007669"/>
    <property type="project" value="InterPro"/>
</dbReference>
<dbReference type="SUPFAM" id="SSF47384">
    <property type="entry name" value="Homodimeric domain of signal transducing histidine kinase"/>
    <property type="match status" value="1"/>
</dbReference>
<dbReference type="InterPro" id="IPR001789">
    <property type="entry name" value="Sig_transdc_resp-reg_receiver"/>
</dbReference>
<dbReference type="EMBL" id="QOQW01000012">
    <property type="protein sequence ID" value="RCK79576.1"/>
    <property type="molecule type" value="Genomic_DNA"/>
</dbReference>
<dbReference type="InterPro" id="IPR035965">
    <property type="entry name" value="PAS-like_dom_sf"/>
</dbReference>
<dbReference type="CDD" id="cd00075">
    <property type="entry name" value="HATPase"/>
    <property type="match status" value="1"/>
</dbReference>
<dbReference type="Gene3D" id="3.30.565.10">
    <property type="entry name" value="Histidine kinase-like ATPase, C-terminal domain"/>
    <property type="match status" value="1"/>
</dbReference>
<dbReference type="InterPro" id="IPR005467">
    <property type="entry name" value="His_kinase_dom"/>
</dbReference>